<feature type="domain" description="LysM" evidence="2">
    <location>
        <begin position="231"/>
        <end position="276"/>
    </location>
</feature>
<dbReference type="STRING" id="867903.ThesuDRAFT_01949"/>
<dbReference type="Proteomes" id="UP000005710">
    <property type="component" value="Unassembled WGS sequence"/>
</dbReference>
<comment type="caution">
    <text evidence="3">The sequence shown here is derived from an EMBL/GenBank/DDBJ whole genome shotgun (WGS) entry which is preliminary data.</text>
</comment>
<dbReference type="EMBL" id="AENY02000003">
    <property type="protein sequence ID" value="EKP94219.1"/>
    <property type="molecule type" value="Genomic_DNA"/>
</dbReference>
<dbReference type="AlphaFoldDB" id="K6Q019"/>
<organism evidence="3 4">
    <name type="scientific">Thermaerobacter subterraneus DSM 13965</name>
    <dbReference type="NCBI Taxonomy" id="867903"/>
    <lineage>
        <taxon>Bacteria</taxon>
        <taxon>Bacillati</taxon>
        <taxon>Bacillota</taxon>
        <taxon>Clostridia</taxon>
        <taxon>Eubacteriales</taxon>
        <taxon>Clostridiales Family XVII. Incertae Sedis</taxon>
        <taxon>Thermaerobacter</taxon>
    </lineage>
</organism>
<protein>
    <submittedName>
        <fullName evidence="3">Glycosyl hydrolase</fullName>
    </submittedName>
</protein>
<dbReference type="eggNOG" id="COG1388">
    <property type="taxonomic scope" value="Bacteria"/>
</dbReference>
<dbReference type="SUPFAM" id="SSF54106">
    <property type="entry name" value="LysM domain"/>
    <property type="match status" value="3"/>
</dbReference>
<reference evidence="3" key="2">
    <citation type="submission" date="2012-10" db="EMBL/GenBank/DDBJ databases">
        <title>Improved high-quality draft of Thermaerobacter subterraneus C21, DSM 13965.</title>
        <authorList>
            <consortium name="DOE Joint Genome Institute"/>
            <person name="Eisen J."/>
            <person name="Huntemann M."/>
            <person name="Wei C.-L."/>
            <person name="Han J."/>
            <person name="Detter J.C."/>
            <person name="Han C."/>
            <person name="Tapia R."/>
            <person name="Chen A."/>
            <person name="Kyrpides N."/>
            <person name="Mavromatis K."/>
            <person name="Markowitz V."/>
            <person name="Szeto E."/>
            <person name="Ivanova N."/>
            <person name="Mikhailova N."/>
            <person name="Ovchinnikova G."/>
            <person name="Pagani I."/>
            <person name="Pati A."/>
            <person name="Goodwin L."/>
            <person name="Nordberg H.P."/>
            <person name="Cantor M.N."/>
            <person name="Hua S.X."/>
            <person name="Woyke T."/>
            <person name="Eisen J."/>
            <person name="Klenk H.-P."/>
        </authorList>
    </citation>
    <scope>NUCLEOTIDE SEQUENCE [LARGE SCALE GENOMIC DNA]</scope>
    <source>
        <strain evidence="3">DSM 13965</strain>
    </source>
</reference>
<dbReference type="RefSeq" id="WP_006904225.1">
    <property type="nucleotide sequence ID" value="NZ_JH976535.1"/>
</dbReference>
<evidence type="ECO:0000313" key="4">
    <source>
        <dbReference type="Proteomes" id="UP000005710"/>
    </source>
</evidence>
<dbReference type="PANTHER" id="PTHR33734:SF22">
    <property type="entry name" value="MEMBRANE-BOUND LYTIC MUREIN TRANSGLYCOSYLASE D"/>
    <property type="match status" value="1"/>
</dbReference>
<feature type="domain" description="LysM" evidence="2">
    <location>
        <begin position="120"/>
        <end position="165"/>
    </location>
</feature>
<dbReference type="InterPro" id="IPR036779">
    <property type="entry name" value="LysM_dom_sf"/>
</dbReference>
<evidence type="ECO:0000313" key="3">
    <source>
        <dbReference type="EMBL" id="EKP94219.1"/>
    </source>
</evidence>
<dbReference type="Pfam" id="PF01476">
    <property type="entry name" value="LysM"/>
    <property type="match status" value="3"/>
</dbReference>
<dbReference type="OrthoDB" id="9787225at2"/>
<dbReference type="GO" id="GO:0008932">
    <property type="term" value="F:lytic endotransglycosylase activity"/>
    <property type="evidence" value="ECO:0007669"/>
    <property type="project" value="TreeGrafter"/>
</dbReference>
<keyword evidence="3" id="KW-0378">Hydrolase</keyword>
<proteinExistence type="predicted"/>
<sequence>MPDGNPDQGGLAGGAPTRGGNPPAPEPSGEGGLAGGAPARGGNPPAPEGGLAGGAPTRGGNPPAPAAPAEGGTPQEPVPQLGPAPAAPAGETAPPAGPGPEKAAAQGGAPEGVPPCPGGQPVQVQPGDTLFLLAQRYGVPLAAVILANPQIVDPDRIVPGQWICIPAAPPGCPGGRLVVVQPGDSLFTIGQRNGVPVEAMIAANPQLADPNQIQPGQVVCVPRAPAGCTGILYVVQPGDTLFQIAQRFGVELQDLIAANPQITNPDRIWPGEVVCVPAGG</sequence>
<feature type="compositionally biased region" description="Low complexity" evidence="1">
    <location>
        <begin position="87"/>
        <end position="108"/>
    </location>
</feature>
<gene>
    <name evidence="3" type="ORF">ThesuDRAFT_01949</name>
</gene>
<evidence type="ECO:0000256" key="1">
    <source>
        <dbReference type="SAM" id="MobiDB-lite"/>
    </source>
</evidence>
<dbReference type="GO" id="GO:0016787">
    <property type="term" value="F:hydrolase activity"/>
    <property type="evidence" value="ECO:0007669"/>
    <property type="project" value="UniProtKB-KW"/>
</dbReference>
<dbReference type="HOGENOM" id="CLU_993708_0_0_9"/>
<evidence type="ECO:0000259" key="2">
    <source>
        <dbReference type="PROSITE" id="PS51782"/>
    </source>
</evidence>
<name>K6Q019_9FIRM</name>
<feature type="domain" description="LysM" evidence="2">
    <location>
        <begin position="176"/>
        <end position="221"/>
    </location>
</feature>
<accession>K6Q019</accession>
<dbReference type="PROSITE" id="PS51782">
    <property type="entry name" value="LYSM"/>
    <property type="match status" value="3"/>
</dbReference>
<dbReference type="CDD" id="cd00118">
    <property type="entry name" value="LysM"/>
    <property type="match status" value="3"/>
</dbReference>
<dbReference type="InterPro" id="IPR018392">
    <property type="entry name" value="LysM"/>
</dbReference>
<dbReference type="SMART" id="SM00257">
    <property type="entry name" value="LysM"/>
    <property type="match status" value="3"/>
</dbReference>
<dbReference type="PANTHER" id="PTHR33734">
    <property type="entry name" value="LYSM DOMAIN-CONTAINING GPI-ANCHORED PROTEIN 2"/>
    <property type="match status" value="1"/>
</dbReference>
<reference evidence="3" key="1">
    <citation type="submission" date="2010-10" db="EMBL/GenBank/DDBJ databases">
        <authorList>
            <consortium name="US DOE Joint Genome Institute (JGI-PGF)"/>
            <person name="Lucas S."/>
            <person name="Copeland A."/>
            <person name="Lapidus A."/>
            <person name="Bruce D."/>
            <person name="Goodwin L."/>
            <person name="Pitluck S."/>
            <person name="Kyrpides N."/>
            <person name="Mavromatis K."/>
            <person name="Detter J.C."/>
            <person name="Han C."/>
            <person name="Land M."/>
            <person name="Hauser L."/>
            <person name="Markowitz V."/>
            <person name="Cheng J.-F."/>
            <person name="Hugenholtz P."/>
            <person name="Woyke T."/>
            <person name="Wu D."/>
            <person name="Pukall R."/>
            <person name="Wahrenburg C."/>
            <person name="Brambilla E."/>
            <person name="Klenk H.-P."/>
            <person name="Eisen J.A."/>
        </authorList>
    </citation>
    <scope>NUCLEOTIDE SEQUENCE [LARGE SCALE GENOMIC DNA]</scope>
    <source>
        <strain evidence="3">DSM 13965</strain>
    </source>
</reference>
<dbReference type="Gene3D" id="3.10.350.10">
    <property type="entry name" value="LysM domain"/>
    <property type="match status" value="3"/>
</dbReference>
<feature type="compositionally biased region" description="Pro residues" evidence="1">
    <location>
        <begin position="76"/>
        <end position="86"/>
    </location>
</feature>
<feature type="region of interest" description="Disordered" evidence="1">
    <location>
        <begin position="1"/>
        <end position="122"/>
    </location>
</feature>
<keyword evidence="4" id="KW-1185">Reference proteome</keyword>
<feature type="compositionally biased region" description="Gly residues" evidence="1">
    <location>
        <begin position="29"/>
        <end position="39"/>
    </location>
</feature>
<feature type="compositionally biased region" description="Low complexity" evidence="1">
    <location>
        <begin position="58"/>
        <end position="74"/>
    </location>
</feature>